<dbReference type="Pfam" id="PF01230">
    <property type="entry name" value="HIT"/>
    <property type="match status" value="1"/>
</dbReference>
<proteinExistence type="predicted"/>
<keyword evidence="3" id="KW-0378">Hydrolase</keyword>
<feature type="short sequence motif" description="Histidine triad motif" evidence="1">
    <location>
        <begin position="98"/>
        <end position="102"/>
    </location>
</feature>
<evidence type="ECO:0000259" key="2">
    <source>
        <dbReference type="PROSITE" id="PS51084"/>
    </source>
</evidence>
<dbReference type="GO" id="GO:0016787">
    <property type="term" value="F:hydrolase activity"/>
    <property type="evidence" value="ECO:0007669"/>
    <property type="project" value="UniProtKB-KW"/>
</dbReference>
<dbReference type="SUPFAM" id="SSF54197">
    <property type="entry name" value="HIT-like"/>
    <property type="match status" value="1"/>
</dbReference>
<dbReference type="GO" id="GO:0009117">
    <property type="term" value="P:nucleotide metabolic process"/>
    <property type="evidence" value="ECO:0007669"/>
    <property type="project" value="TreeGrafter"/>
</dbReference>
<keyword evidence="4" id="KW-1185">Reference proteome</keyword>
<dbReference type="InterPro" id="IPR001310">
    <property type="entry name" value="Histidine_triad_HIT"/>
</dbReference>
<organism evidence="3 4">
    <name type="scientific">Actinoplanes italicus</name>
    <dbReference type="NCBI Taxonomy" id="113567"/>
    <lineage>
        <taxon>Bacteria</taxon>
        <taxon>Bacillati</taxon>
        <taxon>Actinomycetota</taxon>
        <taxon>Actinomycetes</taxon>
        <taxon>Micromonosporales</taxon>
        <taxon>Micromonosporaceae</taxon>
        <taxon>Actinoplanes</taxon>
    </lineage>
</organism>
<dbReference type="PANTHER" id="PTHR46648:SF1">
    <property type="entry name" value="ADENOSINE 5'-MONOPHOSPHORAMIDASE HNT1"/>
    <property type="match status" value="1"/>
</dbReference>
<dbReference type="PROSITE" id="PS51084">
    <property type="entry name" value="HIT_2"/>
    <property type="match status" value="1"/>
</dbReference>
<gene>
    <name evidence="3" type="ORF">CLV67_12142</name>
</gene>
<evidence type="ECO:0000313" key="3">
    <source>
        <dbReference type="EMBL" id="PRX15995.1"/>
    </source>
</evidence>
<accession>A0A2T0JZP6</accession>
<sequence length="147" mass="16596">MEECLICAKHRGAGPLGGIRVWEDEHCLVFHRPVDESGTTMPGYLFVESRRHVPYLADLTDEEAAAIGRTVRRAAAGLRAELDAEFVFSAVAGMSQAHFHQHLFVRHRGTPADYGWMSGDRWPEAPRHSHQKIDNLCVRLRVHLSDE</sequence>
<dbReference type="InterPro" id="IPR036265">
    <property type="entry name" value="HIT-like_sf"/>
</dbReference>
<dbReference type="Gene3D" id="3.30.428.10">
    <property type="entry name" value="HIT-like"/>
    <property type="match status" value="1"/>
</dbReference>
<evidence type="ECO:0000256" key="1">
    <source>
        <dbReference type="PROSITE-ProRule" id="PRU00464"/>
    </source>
</evidence>
<dbReference type="Proteomes" id="UP000239415">
    <property type="component" value="Unassembled WGS sequence"/>
</dbReference>
<evidence type="ECO:0000313" key="4">
    <source>
        <dbReference type="Proteomes" id="UP000239415"/>
    </source>
</evidence>
<dbReference type="RefSeq" id="WP_106327609.1">
    <property type="nucleotide sequence ID" value="NZ_BOMO01000087.1"/>
</dbReference>
<dbReference type="AlphaFoldDB" id="A0A2T0JZP6"/>
<feature type="domain" description="HIT" evidence="2">
    <location>
        <begin position="42"/>
        <end position="116"/>
    </location>
</feature>
<dbReference type="OrthoDB" id="9784774at2"/>
<reference evidence="3 4" key="1">
    <citation type="submission" date="2018-03" db="EMBL/GenBank/DDBJ databases">
        <title>Genomic Encyclopedia of Archaeal and Bacterial Type Strains, Phase II (KMG-II): from individual species to whole genera.</title>
        <authorList>
            <person name="Goeker M."/>
        </authorList>
    </citation>
    <scope>NUCLEOTIDE SEQUENCE [LARGE SCALE GENOMIC DNA]</scope>
    <source>
        <strain evidence="3 4">DSM 43146</strain>
    </source>
</reference>
<protein>
    <submittedName>
        <fullName evidence="3">Diadenosine tetraphosphate (Ap4A) HIT family hydrolase</fullName>
    </submittedName>
</protein>
<dbReference type="EMBL" id="PVMZ01000021">
    <property type="protein sequence ID" value="PRX15995.1"/>
    <property type="molecule type" value="Genomic_DNA"/>
</dbReference>
<dbReference type="InterPro" id="IPR011146">
    <property type="entry name" value="HIT-like"/>
</dbReference>
<dbReference type="PANTHER" id="PTHR46648">
    <property type="entry name" value="HIT FAMILY PROTEIN 1"/>
    <property type="match status" value="1"/>
</dbReference>
<name>A0A2T0JZP6_9ACTN</name>
<comment type="caution">
    <text evidence="3">The sequence shown here is derived from an EMBL/GenBank/DDBJ whole genome shotgun (WGS) entry which is preliminary data.</text>
</comment>